<protein>
    <submittedName>
        <fullName evidence="1">Uncharacterized protein</fullName>
    </submittedName>
</protein>
<dbReference type="OrthoDB" id="9813646at2"/>
<name>A0A5A8F874_9BACT</name>
<dbReference type="RefSeq" id="WP_149266558.1">
    <property type="nucleotide sequence ID" value="NZ_VFJB01000005.1"/>
</dbReference>
<sequence length="88" mass="10256">MYRIKLILALLILVFTISCTQTQKKKLKDFKAETIGIEREIILYADNGQVIKRWEGRFNIERKGSSLYFIDENGKSVIINGTYIVQEK</sequence>
<evidence type="ECO:0000313" key="2">
    <source>
        <dbReference type="Proteomes" id="UP000322876"/>
    </source>
</evidence>
<gene>
    <name evidence="1" type="ORF">FHQ18_07545</name>
</gene>
<dbReference type="EMBL" id="VFJB01000005">
    <property type="protein sequence ID" value="KAA0258238.1"/>
    <property type="molecule type" value="Genomic_DNA"/>
</dbReference>
<dbReference type="AlphaFoldDB" id="A0A5A8F874"/>
<keyword evidence="2" id="KW-1185">Reference proteome</keyword>
<accession>A0A5A8F874</accession>
<dbReference type="PROSITE" id="PS51257">
    <property type="entry name" value="PROKAR_LIPOPROTEIN"/>
    <property type="match status" value="1"/>
</dbReference>
<comment type="caution">
    <text evidence="1">The sequence shown here is derived from an EMBL/GenBank/DDBJ whole genome shotgun (WGS) entry which is preliminary data.</text>
</comment>
<evidence type="ECO:0000313" key="1">
    <source>
        <dbReference type="EMBL" id="KAA0258238.1"/>
    </source>
</evidence>
<reference evidence="1 2" key="1">
    <citation type="submission" date="2019-06" db="EMBL/GenBank/DDBJ databases">
        <title>Genomic insights into carbon and energy metabolism of Deferribacter autotrophicus revealed new metabolic traits in the phylum Deferribacteres.</title>
        <authorList>
            <person name="Slobodkin A.I."/>
            <person name="Slobodkina G.B."/>
            <person name="Allioux M."/>
            <person name="Alain K."/>
            <person name="Jebbar M."/>
            <person name="Shadrin V."/>
            <person name="Kublanov I.V."/>
            <person name="Toshchakov S.V."/>
            <person name="Bonch-Osmolovskaya E.A."/>
        </authorList>
    </citation>
    <scope>NUCLEOTIDE SEQUENCE [LARGE SCALE GENOMIC DNA]</scope>
    <source>
        <strain evidence="1 2">SL50</strain>
    </source>
</reference>
<organism evidence="1 2">
    <name type="scientific">Deferribacter autotrophicus</name>
    <dbReference type="NCBI Taxonomy" id="500465"/>
    <lineage>
        <taxon>Bacteria</taxon>
        <taxon>Pseudomonadati</taxon>
        <taxon>Deferribacterota</taxon>
        <taxon>Deferribacteres</taxon>
        <taxon>Deferribacterales</taxon>
        <taxon>Deferribacteraceae</taxon>
        <taxon>Deferribacter</taxon>
    </lineage>
</organism>
<proteinExistence type="predicted"/>
<dbReference type="Proteomes" id="UP000322876">
    <property type="component" value="Unassembled WGS sequence"/>
</dbReference>